<dbReference type="InterPro" id="IPR050469">
    <property type="entry name" value="Diguanylate_Cyclase"/>
</dbReference>
<dbReference type="InterPro" id="IPR000700">
    <property type="entry name" value="PAS-assoc_C"/>
</dbReference>
<dbReference type="InterPro" id="IPR035965">
    <property type="entry name" value="PAS-like_dom_sf"/>
</dbReference>
<dbReference type="SMART" id="SM00267">
    <property type="entry name" value="GGDEF"/>
    <property type="match status" value="1"/>
</dbReference>
<dbReference type="Gene3D" id="3.30.70.270">
    <property type="match status" value="1"/>
</dbReference>
<evidence type="ECO:0000313" key="6">
    <source>
        <dbReference type="EMBL" id="OBX29440.1"/>
    </source>
</evidence>
<dbReference type="EMBL" id="LZDS01000007">
    <property type="protein sequence ID" value="OBX29440.1"/>
    <property type="molecule type" value="Genomic_DNA"/>
</dbReference>
<feature type="domain" description="PAC" evidence="4">
    <location>
        <begin position="79"/>
        <end position="129"/>
    </location>
</feature>
<dbReference type="RefSeq" id="WP_067762685.1">
    <property type="nucleotide sequence ID" value="NZ_CP183909.1"/>
</dbReference>
<dbReference type="Pfam" id="PF00990">
    <property type="entry name" value="GGDEF"/>
    <property type="match status" value="1"/>
</dbReference>
<accession>A0A1A7RAZ7</accession>
<dbReference type="InterPro" id="IPR043128">
    <property type="entry name" value="Rev_trsase/Diguanyl_cyclase"/>
</dbReference>
<proteinExistence type="predicted"/>
<dbReference type="FunFam" id="3.30.70.270:FF:000001">
    <property type="entry name" value="Diguanylate cyclase domain protein"/>
    <property type="match status" value="1"/>
</dbReference>
<organism evidence="6 7">
    <name type="scientific">Acinetobacter gandensis</name>
    <dbReference type="NCBI Taxonomy" id="1443941"/>
    <lineage>
        <taxon>Bacteria</taxon>
        <taxon>Pseudomonadati</taxon>
        <taxon>Pseudomonadota</taxon>
        <taxon>Gammaproteobacteria</taxon>
        <taxon>Moraxellales</taxon>
        <taxon>Moraxellaceae</taxon>
        <taxon>Acinetobacter</taxon>
    </lineage>
</organism>
<feature type="domain" description="GGDEF" evidence="5">
    <location>
        <begin position="169"/>
        <end position="303"/>
    </location>
</feature>
<comment type="cofactor">
    <cofactor evidence="1">
        <name>Mg(2+)</name>
        <dbReference type="ChEBI" id="CHEBI:18420"/>
    </cofactor>
</comment>
<dbReference type="NCBIfam" id="TIGR00254">
    <property type="entry name" value="GGDEF"/>
    <property type="match status" value="1"/>
</dbReference>
<evidence type="ECO:0000256" key="2">
    <source>
        <dbReference type="ARBA" id="ARBA00012528"/>
    </source>
</evidence>
<evidence type="ECO:0000259" key="5">
    <source>
        <dbReference type="PROSITE" id="PS50887"/>
    </source>
</evidence>
<dbReference type="PANTHER" id="PTHR45138:SF9">
    <property type="entry name" value="DIGUANYLATE CYCLASE DGCM-RELATED"/>
    <property type="match status" value="1"/>
</dbReference>
<dbReference type="SUPFAM" id="SSF55785">
    <property type="entry name" value="PYP-like sensor domain (PAS domain)"/>
    <property type="match status" value="1"/>
</dbReference>
<dbReference type="InterPro" id="IPR029787">
    <property type="entry name" value="Nucleotide_cyclase"/>
</dbReference>
<dbReference type="SUPFAM" id="SSF55073">
    <property type="entry name" value="Nucleotide cyclase"/>
    <property type="match status" value="1"/>
</dbReference>
<comment type="catalytic activity">
    <reaction evidence="3">
        <text>2 GTP = 3',3'-c-di-GMP + 2 diphosphate</text>
        <dbReference type="Rhea" id="RHEA:24898"/>
        <dbReference type="ChEBI" id="CHEBI:33019"/>
        <dbReference type="ChEBI" id="CHEBI:37565"/>
        <dbReference type="ChEBI" id="CHEBI:58805"/>
        <dbReference type="EC" id="2.7.7.65"/>
    </reaction>
</comment>
<dbReference type="InterPro" id="IPR000160">
    <property type="entry name" value="GGDEF_dom"/>
</dbReference>
<dbReference type="PROSITE" id="PS50113">
    <property type="entry name" value="PAC"/>
    <property type="match status" value="1"/>
</dbReference>
<dbReference type="PROSITE" id="PS50887">
    <property type="entry name" value="GGDEF"/>
    <property type="match status" value="1"/>
</dbReference>
<evidence type="ECO:0000256" key="3">
    <source>
        <dbReference type="ARBA" id="ARBA00034247"/>
    </source>
</evidence>
<name>A0A1A7RAZ7_9GAMM</name>
<dbReference type="STRING" id="1443941.A9J31_13635"/>
<dbReference type="PANTHER" id="PTHR45138">
    <property type="entry name" value="REGULATORY COMPONENTS OF SENSORY TRANSDUCTION SYSTEM"/>
    <property type="match status" value="1"/>
</dbReference>
<dbReference type="AlphaFoldDB" id="A0A1A7RAZ7"/>
<keyword evidence="7" id="KW-1185">Reference proteome</keyword>
<gene>
    <name evidence="6" type="ORF">A9J31_13635</name>
</gene>
<dbReference type="OrthoDB" id="9812260at2"/>
<dbReference type="Proteomes" id="UP000185753">
    <property type="component" value="Unassembled WGS sequence"/>
</dbReference>
<dbReference type="EC" id="2.7.7.65" evidence="2"/>
<evidence type="ECO:0000313" key="7">
    <source>
        <dbReference type="Proteomes" id="UP000185753"/>
    </source>
</evidence>
<reference evidence="7" key="1">
    <citation type="submission" date="2016-06" db="EMBL/GenBank/DDBJ databases">
        <authorList>
            <person name="Radolfova-Krizova L."/>
            <person name="Nemec A."/>
        </authorList>
    </citation>
    <scope>NUCLEOTIDE SEQUENCE [LARGE SCALE GENOMIC DNA]</scope>
    <source>
        <strain evidence="7">ANC 4275</strain>
    </source>
</reference>
<evidence type="ECO:0000256" key="1">
    <source>
        <dbReference type="ARBA" id="ARBA00001946"/>
    </source>
</evidence>
<sequence length="311" mass="35605">MLKNDLIKQELSVEHLAVLDALPMPAALFSATADLLCANQLFQRSFRTDLSQLISNKLEIMLSVQPNQSEFSLRCLEMEHIEPFIYSESERHYWLTLKPHYLHDGQLKHVMLCCADITNLKQSEQKLMQHNQLLKQQVYIDHLTQVLNRRGFDLQIEEWQLKLARQDLSEMSLIMCDLDNFKQINDIYGHDFGDEILVKSAQILMRVIESMEDAYVFRIGGEEFVIALPDMQLKDACHIAQQCCHQVSAMSANYADKVLKLSISCGVAHQYQDGVLAETLAKADQALYQAKYSSKNCTCYSDGDGINLFEC</sequence>
<evidence type="ECO:0000259" key="4">
    <source>
        <dbReference type="PROSITE" id="PS50113"/>
    </source>
</evidence>
<dbReference type="CDD" id="cd01949">
    <property type="entry name" value="GGDEF"/>
    <property type="match status" value="1"/>
</dbReference>
<comment type="caution">
    <text evidence="6">The sequence shown here is derived from an EMBL/GenBank/DDBJ whole genome shotgun (WGS) entry which is preliminary data.</text>
</comment>
<dbReference type="GO" id="GO:0052621">
    <property type="term" value="F:diguanylate cyclase activity"/>
    <property type="evidence" value="ECO:0007669"/>
    <property type="project" value="UniProtKB-EC"/>
</dbReference>
<protein>
    <recommendedName>
        <fullName evidence="2">diguanylate cyclase</fullName>
        <ecNumber evidence="2">2.7.7.65</ecNumber>
    </recommendedName>
</protein>
<dbReference type="Gene3D" id="3.30.450.20">
    <property type="entry name" value="PAS domain"/>
    <property type="match status" value="1"/>
</dbReference>